<dbReference type="Proteomes" id="UP001210720">
    <property type="component" value="Unassembled WGS sequence"/>
</dbReference>
<sequence>MSRRLSVRNGGFLWSRGASRIRRILALAGYEVSIGAPEADGLVGVWGASPTSHRGEELAKNSGATLVRIEDAFLRSLHPGRTGEPPLGLVIDHSGVHFDGRSPSDLETLLLSHPLDDSALMARARGGIARMREAQLSKYSATEMAAAAPEPGYVLIVDQTRGDASVTASGGDRSRFLEMLTAARLEHPGARFVIKTHPETTAGFREGHYQSDDAQDKIQIYDGNASAWTLLEGATAVYTLSSQMGFEAILAGHKPRVFGMPFYAGWGLTEDEDPIHRRTRTLSRAQLFAGAMILFPKWYDPYRDDLCEIEDVLATLEARARAWRQDNAGWIASGMRLWKRRPIQKFFASDKGMRFEDDVDKAAEQASNTGRNHLSWAGKTNRPDVARVEDGFLRSRGLGAELIPPLSLVLDSSGIYYDPATPSDLERAISARASEFRPDQYERISRLLASIRASNLTKYNLSGELPTLPDGPLLLVPGQVEDDASIKLGCPETNTNADLLKRARADNPNAFIVFKPHPDVEAGLRNGKVENPENWADVTLENAPIAAVLDLVSEVWTMTSLTGFEALLRGCKVTTLGVPFYAGWGLTHDFAPIPARRLEGARPSLESLAYATLIDYPRYYDPITGSACPPEVVVDRLANNQVPKPGPFNRTLAKLQGALASKSYLWRH</sequence>
<dbReference type="CDD" id="cd16439">
    <property type="entry name" value="beta_Kdo_transferase_KpsC_2"/>
    <property type="match status" value="1"/>
</dbReference>
<organism evidence="1 2">
    <name type="scientific">Thalassococcus lentus</name>
    <dbReference type="NCBI Taxonomy" id="1210524"/>
    <lineage>
        <taxon>Bacteria</taxon>
        <taxon>Pseudomonadati</taxon>
        <taxon>Pseudomonadota</taxon>
        <taxon>Alphaproteobacteria</taxon>
        <taxon>Rhodobacterales</taxon>
        <taxon>Roseobacteraceae</taxon>
        <taxon>Thalassococcus</taxon>
    </lineage>
</organism>
<evidence type="ECO:0000313" key="2">
    <source>
        <dbReference type="Proteomes" id="UP001210720"/>
    </source>
</evidence>
<evidence type="ECO:0000313" key="1">
    <source>
        <dbReference type="EMBL" id="MDA7426074.1"/>
    </source>
</evidence>
<proteinExistence type="predicted"/>
<name>A0ABT4XVT7_9RHOB</name>
<dbReference type="Pfam" id="PF05159">
    <property type="entry name" value="Capsule_synth"/>
    <property type="match status" value="4"/>
</dbReference>
<comment type="caution">
    <text evidence="1">The sequence shown here is derived from an EMBL/GenBank/DDBJ whole genome shotgun (WGS) entry which is preliminary data.</text>
</comment>
<accession>A0ABT4XVT7</accession>
<dbReference type="InterPro" id="IPR007833">
    <property type="entry name" value="Capsule_polysaccharide_synth"/>
</dbReference>
<dbReference type="EMBL" id="JAQIOY010000007">
    <property type="protein sequence ID" value="MDA7426074.1"/>
    <property type="molecule type" value="Genomic_DNA"/>
</dbReference>
<dbReference type="CDD" id="cd16440">
    <property type="entry name" value="beta_Kdo_transferase_KpsC_1"/>
    <property type="match status" value="1"/>
</dbReference>
<protein>
    <submittedName>
        <fullName evidence="1">Capsular polysaccharide biosynthesis protein</fullName>
    </submittedName>
</protein>
<keyword evidence="2" id="KW-1185">Reference proteome</keyword>
<reference evidence="1 2" key="1">
    <citation type="submission" date="2023-01" db="EMBL/GenBank/DDBJ databases">
        <title>Thalassococcus onchidii sp. nov., isolated from a marine invertebrate from the South China Sea.</title>
        <authorList>
            <person name="Xu S."/>
            <person name="Liu Z."/>
            <person name="Xu Y."/>
        </authorList>
    </citation>
    <scope>NUCLEOTIDE SEQUENCE [LARGE SCALE GENOMIC DNA]</scope>
    <source>
        <strain evidence="1 2">KCTC 32084</strain>
    </source>
</reference>
<gene>
    <name evidence="1" type="ORF">PFY00_15170</name>
</gene>